<name>A0ABY7JYV7_9ACTN</name>
<reference evidence="1" key="1">
    <citation type="submission" date="2022-05" db="EMBL/GenBank/DDBJ databases">
        <title>Jatrophihabitans sp. SB3-54 whole genome sequence.</title>
        <authorList>
            <person name="Suh M.K."/>
            <person name="Eom M.K."/>
            <person name="Kim J.S."/>
            <person name="Kim H.S."/>
            <person name="Do H.E."/>
            <person name="Shin Y.K."/>
            <person name="Lee J.-S."/>
        </authorList>
    </citation>
    <scope>NUCLEOTIDE SEQUENCE</scope>
    <source>
        <strain evidence="1">SB3-54</strain>
    </source>
</reference>
<organism evidence="1 2">
    <name type="scientific">Jatrophihabitans cynanchi</name>
    <dbReference type="NCBI Taxonomy" id="2944128"/>
    <lineage>
        <taxon>Bacteria</taxon>
        <taxon>Bacillati</taxon>
        <taxon>Actinomycetota</taxon>
        <taxon>Actinomycetes</taxon>
        <taxon>Jatrophihabitantales</taxon>
        <taxon>Jatrophihabitantaceae</taxon>
        <taxon>Jatrophihabitans</taxon>
    </lineage>
</organism>
<keyword evidence="2" id="KW-1185">Reference proteome</keyword>
<dbReference type="SUPFAM" id="SSF81301">
    <property type="entry name" value="Nucleotidyltransferase"/>
    <property type="match status" value="1"/>
</dbReference>
<protein>
    <submittedName>
        <fullName evidence="1">Uncharacterized protein</fullName>
    </submittedName>
</protein>
<gene>
    <name evidence="1" type="ORF">M6B22_01645</name>
</gene>
<dbReference type="EMBL" id="CP097463">
    <property type="protein sequence ID" value="WAX57483.1"/>
    <property type="molecule type" value="Genomic_DNA"/>
</dbReference>
<dbReference type="Gene3D" id="3.30.460.40">
    <property type="match status" value="1"/>
</dbReference>
<sequence>MVRELDRRQVRWVMSGSTVAAIYGAALVPNDLDVVPAPDEEDLQRLAGLLDALDAVPAPCRRR</sequence>
<accession>A0ABY7JYV7</accession>
<proteinExistence type="predicted"/>
<evidence type="ECO:0000313" key="1">
    <source>
        <dbReference type="EMBL" id="WAX57483.1"/>
    </source>
</evidence>
<dbReference type="InterPro" id="IPR043519">
    <property type="entry name" value="NT_sf"/>
</dbReference>
<evidence type="ECO:0000313" key="2">
    <source>
        <dbReference type="Proteomes" id="UP001164693"/>
    </source>
</evidence>
<dbReference type="Proteomes" id="UP001164693">
    <property type="component" value="Chromosome"/>
</dbReference>
<dbReference type="RefSeq" id="WP_269444024.1">
    <property type="nucleotide sequence ID" value="NZ_CP097463.1"/>
</dbReference>